<evidence type="ECO:0000313" key="2">
    <source>
        <dbReference type="Proteomes" id="UP000830115"/>
    </source>
</evidence>
<dbReference type="Proteomes" id="UP000830115">
    <property type="component" value="Chromosome"/>
</dbReference>
<dbReference type="RefSeq" id="WP_248862466.1">
    <property type="nucleotide sequence ID" value="NZ_CP086322.1"/>
</dbReference>
<dbReference type="EMBL" id="CP086322">
    <property type="protein sequence ID" value="UQA91658.1"/>
    <property type="molecule type" value="Genomic_DNA"/>
</dbReference>
<keyword evidence="2" id="KW-1185">Reference proteome</keyword>
<organism evidence="1 2">
    <name type="scientific">Streptomyces halobius</name>
    <dbReference type="NCBI Taxonomy" id="2879846"/>
    <lineage>
        <taxon>Bacteria</taxon>
        <taxon>Bacillati</taxon>
        <taxon>Actinomycetota</taxon>
        <taxon>Actinomycetes</taxon>
        <taxon>Kitasatosporales</taxon>
        <taxon>Streptomycetaceae</taxon>
        <taxon>Streptomyces</taxon>
    </lineage>
</organism>
<gene>
    <name evidence="1" type="ORF">K9S39_07085</name>
</gene>
<proteinExistence type="predicted"/>
<accession>A0ABY4M1U9</accession>
<reference evidence="1" key="1">
    <citation type="submission" date="2021-10" db="EMBL/GenBank/DDBJ databases">
        <title>Streptomyces nigrumlapis sp.nov.,an antimicrobial producing actinobacterium isolated from Black Gobi rocks.</title>
        <authorList>
            <person name="Wen Y."/>
            <person name="Zhang W."/>
            <person name="Liu X.G."/>
        </authorList>
    </citation>
    <scope>NUCLEOTIDE SEQUENCE</scope>
    <source>
        <strain evidence="1">ST13-2-2</strain>
    </source>
</reference>
<name>A0ABY4M1U9_9ACTN</name>
<protein>
    <submittedName>
        <fullName evidence="1">Uncharacterized protein</fullName>
    </submittedName>
</protein>
<sequence length="66" mass="7348">MNPLELRYALYVFLSGLSQPAAIKWAVLISPEPGEPVAIEVGVDDEYSTPPMVRKYRIIIEEVANS</sequence>
<evidence type="ECO:0000313" key="1">
    <source>
        <dbReference type="EMBL" id="UQA91658.1"/>
    </source>
</evidence>